<gene>
    <name evidence="2" type="ORF">PR048_016275</name>
</gene>
<feature type="compositionally biased region" description="Basic and acidic residues" evidence="1">
    <location>
        <begin position="42"/>
        <end position="55"/>
    </location>
</feature>
<evidence type="ECO:0000256" key="1">
    <source>
        <dbReference type="SAM" id="MobiDB-lite"/>
    </source>
</evidence>
<evidence type="ECO:0000313" key="2">
    <source>
        <dbReference type="EMBL" id="KAJ8884418.1"/>
    </source>
</evidence>
<evidence type="ECO:0000313" key="3">
    <source>
        <dbReference type="Proteomes" id="UP001159363"/>
    </source>
</evidence>
<dbReference type="EMBL" id="JARBHB010000005">
    <property type="protein sequence ID" value="KAJ8884418.1"/>
    <property type="molecule type" value="Genomic_DNA"/>
</dbReference>
<dbReference type="Proteomes" id="UP001159363">
    <property type="component" value="Chromosome 4"/>
</dbReference>
<comment type="caution">
    <text evidence="2">The sequence shown here is derived from an EMBL/GenBank/DDBJ whole genome shotgun (WGS) entry which is preliminary data.</text>
</comment>
<protein>
    <submittedName>
        <fullName evidence="2">Uncharacterized protein</fullName>
    </submittedName>
</protein>
<keyword evidence="3" id="KW-1185">Reference proteome</keyword>
<name>A0ABQ9HJA2_9NEOP</name>
<feature type="region of interest" description="Disordered" evidence="1">
    <location>
        <begin position="376"/>
        <end position="400"/>
    </location>
</feature>
<feature type="region of interest" description="Disordered" evidence="1">
    <location>
        <begin position="36"/>
        <end position="128"/>
    </location>
</feature>
<proteinExistence type="predicted"/>
<sequence length="797" mass="88554">MFCKQPGWPTEVAPSWTLARRLPALANGDHTKTPCFHKIHASPHDKIGPSDDWKVLSEAGPGVGDEDNPGYRQEGSTDSNSEEMESSSSSSEEVENEQTLKKRSADSLTASSLPAHNGDALPQTQGWPTRAAARVPLVREDTLSNSPACQPRPSLLDTRSRRLPFRWSLVLLSLGTQPLIHSTPTPLPARRPAAIFIALALTIWKVRRTPSRADRMRSIVSNPEHSSDKRRKQYNQGPWRASVILNPPLTCLRRRYHITTLFTPLISLARDAKHILYQNYRRHRGPVARAIPSWAIVALWLEHSQVVPQWPSGWNEPKGPVAREIPSGAAVAHWIEQSQGNLAILYQLQIEKYEGAERCSLGIHLSSVGQFPRRRPRLNAPVSSSHSARSDLSSVAGSRDNKTLSRQTLASHYWGRGGAVVRLLASHQGETDSIPGGAVPRFLHVGIVPDDAADWRGFSGISRFIRPCLPALFHTHLTSPSSALKISLLRAAHLSSLTPSRLIYMFTYQSTFTVNHESPGLRTHESPGLRTGRRCGKLRSPTSFSRNLPCFMLQHATWPYFPRRIRKLMSHSPLYRCSHTTLAGRCDVARRSYPTVYLALMPVYDSKLYTEACRGLYSSVGLAQMVLVTSCLAEGRWGGYQKTLAATTQDIQSSKYGSDIAARAGVMRRTVSNSARASPATGVALAALRFARLRGGAAASSAHYTLRFPAGSLSDYRAWNRVGQSRWSASFLGDLPFSPSPPRFTALLHTHLTLPSLILKTPMLKSWLNLSTPMTNDDHVRWFLRIQRQQYRGRMPL</sequence>
<accession>A0ABQ9HJA2</accession>
<organism evidence="2 3">
    <name type="scientific">Dryococelus australis</name>
    <dbReference type="NCBI Taxonomy" id="614101"/>
    <lineage>
        <taxon>Eukaryota</taxon>
        <taxon>Metazoa</taxon>
        <taxon>Ecdysozoa</taxon>
        <taxon>Arthropoda</taxon>
        <taxon>Hexapoda</taxon>
        <taxon>Insecta</taxon>
        <taxon>Pterygota</taxon>
        <taxon>Neoptera</taxon>
        <taxon>Polyneoptera</taxon>
        <taxon>Phasmatodea</taxon>
        <taxon>Verophasmatodea</taxon>
        <taxon>Anareolatae</taxon>
        <taxon>Phasmatidae</taxon>
        <taxon>Eurycanthinae</taxon>
        <taxon>Dryococelus</taxon>
    </lineage>
</organism>
<feature type="compositionally biased region" description="Low complexity" evidence="1">
    <location>
        <begin position="383"/>
        <end position="394"/>
    </location>
</feature>
<reference evidence="2 3" key="1">
    <citation type="submission" date="2023-02" db="EMBL/GenBank/DDBJ databases">
        <title>LHISI_Scaffold_Assembly.</title>
        <authorList>
            <person name="Stuart O.P."/>
            <person name="Cleave R."/>
            <person name="Magrath M.J.L."/>
            <person name="Mikheyev A.S."/>
        </authorList>
    </citation>
    <scope>NUCLEOTIDE SEQUENCE [LARGE SCALE GENOMIC DNA]</scope>
    <source>
        <strain evidence="2">Daus_M_001</strain>
        <tissue evidence="2">Leg muscle</tissue>
    </source>
</reference>